<feature type="non-terminal residue" evidence="1">
    <location>
        <position position="1"/>
    </location>
</feature>
<evidence type="ECO:0000313" key="1">
    <source>
        <dbReference type="EMBL" id="KKL08152.1"/>
    </source>
</evidence>
<protein>
    <submittedName>
        <fullName evidence="1">Uncharacterized protein</fullName>
    </submittedName>
</protein>
<dbReference type="InterPro" id="IPR043502">
    <property type="entry name" value="DNA/RNA_pol_sf"/>
</dbReference>
<dbReference type="Gene3D" id="3.30.70.370">
    <property type="match status" value="1"/>
</dbReference>
<organism evidence="1">
    <name type="scientific">marine sediment metagenome</name>
    <dbReference type="NCBI Taxonomy" id="412755"/>
    <lineage>
        <taxon>unclassified sequences</taxon>
        <taxon>metagenomes</taxon>
        <taxon>ecological metagenomes</taxon>
    </lineage>
</organism>
<comment type="caution">
    <text evidence="1">The sequence shown here is derived from an EMBL/GenBank/DDBJ whole genome shotgun (WGS) entry which is preliminary data.</text>
</comment>
<accession>A0A0F9B2W7</accession>
<name>A0A0F9B2W7_9ZZZZ</name>
<dbReference type="EMBL" id="LAZR01042996">
    <property type="protein sequence ID" value="KKL08152.1"/>
    <property type="molecule type" value="Genomic_DNA"/>
</dbReference>
<sequence>QHVSKAAKLGVNFPIMSSINYLTALAHIEVVEALRAEGIDTLVYPHIHDSINVCVPLEYAKIAAELVQETMAQVPLDQGFDTIDWPVDVEIGTHWGTKSAVEDSPLIQRS</sequence>
<reference evidence="1" key="1">
    <citation type="journal article" date="2015" name="Nature">
        <title>Complex archaea that bridge the gap between prokaryotes and eukaryotes.</title>
        <authorList>
            <person name="Spang A."/>
            <person name="Saw J.H."/>
            <person name="Jorgensen S.L."/>
            <person name="Zaremba-Niedzwiedzka K."/>
            <person name="Martijn J."/>
            <person name="Lind A.E."/>
            <person name="van Eijk R."/>
            <person name="Schleper C."/>
            <person name="Guy L."/>
            <person name="Ettema T.J."/>
        </authorList>
    </citation>
    <scope>NUCLEOTIDE SEQUENCE</scope>
</reference>
<dbReference type="AlphaFoldDB" id="A0A0F9B2W7"/>
<gene>
    <name evidence="1" type="ORF">LCGC14_2578760</name>
</gene>
<dbReference type="SUPFAM" id="SSF56672">
    <property type="entry name" value="DNA/RNA polymerases"/>
    <property type="match status" value="1"/>
</dbReference>
<proteinExistence type="predicted"/>